<gene>
    <name evidence="1" type="ORF">BMF81_04669</name>
</gene>
<name>A0A2S0QBF0_NODSP</name>
<organism evidence="1 2">
    <name type="scientific">Nodularia spumigena UHCC 0039</name>
    <dbReference type="NCBI Taxonomy" id="1914872"/>
    <lineage>
        <taxon>Bacteria</taxon>
        <taxon>Bacillati</taxon>
        <taxon>Cyanobacteriota</taxon>
        <taxon>Cyanophyceae</taxon>
        <taxon>Nostocales</taxon>
        <taxon>Nodulariaceae</taxon>
        <taxon>Nodularia</taxon>
    </lineage>
</organism>
<protein>
    <submittedName>
        <fullName evidence="1">Uncharacterized protein</fullName>
    </submittedName>
</protein>
<proteinExistence type="predicted"/>
<dbReference type="GeneID" id="78019869"/>
<reference evidence="1 2" key="1">
    <citation type="submission" date="2017-03" db="EMBL/GenBank/DDBJ databases">
        <title>Comparative genomics of the toxic Baltic Sea cyanobacteria Nodularia spumigena UHCC 0039 and its response on varying salinity.</title>
        <authorList>
            <person name="Teikari J.E."/>
        </authorList>
    </citation>
    <scope>NUCLEOTIDE SEQUENCE [LARGE SCALE GENOMIC DNA]</scope>
    <source>
        <strain evidence="1 2">UHCC 0039</strain>
    </source>
</reference>
<dbReference type="EMBL" id="CP020114">
    <property type="protein sequence ID" value="AVZ31701.1"/>
    <property type="molecule type" value="Genomic_DNA"/>
</dbReference>
<sequence>MKQYMPFILIGFILFVAAGDQVLPGALGKASTQTRTAMNNFVIYLFGSWRPKTKPYERTENQLRKLEEQK</sequence>
<dbReference type="Proteomes" id="UP000244056">
    <property type="component" value="Chromosome"/>
</dbReference>
<dbReference type="KEGG" id="nsp:BMF81_04669"/>
<accession>A0A2S0QBF0</accession>
<evidence type="ECO:0000313" key="1">
    <source>
        <dbReference type="EMBL" id="AVZ31701.1"/>
    </source>
</evidence>
<dbReference type="AlphaFoldDB" id="A0A2S0QBF0"/>
<dbReference type="RefSeq" id="WP_017804479.1">
    <property type="nucleotide sequence ID" value="NZ_CAWNZE010000001.1"/>
</dbReference>
<evidence type="ECO:0000313" key="2">
    <source>
        <dbReference type="Proteomes" id="UP000244056"/>
    </source>
</evidence>